<evidence type="ECO:0000313" key="2">
    <source>
        <dbReference type="Proteomes" id="UP000681794"/>
    </source>
</evidence>
<sequence>MFTVMRRAAVVTAAAATLVLGLTACSGSGAPSDSGAGGGSASPTPAAQTTPAASPDEETISFGRAPASAGLPGCALLLPEDLVDALVPGARAEDPLTGQVHATGSWAFPRATGGTSCWSTTGVSALDDVAEADRDAAVYQGVRVSVLPDARPDFAAAGGNDPESAGMSMIEVRCDATDAARVQCQGGVLAGDAWVDLAVVRGQDTPDATPEAVLPAFRALLDRVQQTVAASASAAASTEHQAASSRLTTCDSDRVDAVSDVDLSTVQEQATDLAVELGHFAMDRVGGAECVFQYDGEGRYPHTGAVYSELPEGGWVLEQRLGNGVVDRSGRLELDGLEAGDGAWRTCDETVCSVDVLRDGTWEHFVLWRAIAPDTASAIVHWVEASLAA</sequence>
<keyword evidence="2" id="KW-1185">Reference proteome</keyword>
<organism evidence="1 2">
    <name type="scientific">Curtobacterium aetherium</name>
    <dbReference type="NCBI Taxonomy" id="2841594"/>
    <lineage>
        <taxon>Bacteria</taxon>
        <taxon>Bacillati</taxon>
        <taxon>Actinomycetota</taxon>
        <taxon>Actinomycetes</taxon>
        <taxon>Micrococcales</taxon>
        <taxon>Microbacteriaceae</taxon>
        <taxon>Curtobacterium</taxon>
    </lineage>
</organism>
<accession>A0ACD1E3B1</accession>
<proteinExistence type="predicted"/>
<reference evidence="1" key="1">
    <citation type="submission" date="2021-06" db="EMBL/GenBank/DDBJ databases">
        <authorList>
            <person name="Ellington A.J."/>
            <person name="Bryan N.C."/>
            <person name="Christner B.C."/>
            <person name="Reisch C.R."/>
        </authorList>
    </citation>
    <scope>NUCLEOTIDE SEQUENCE</scope>
    <source>
        <strain evidence="1">L6-1</strain>
    </source>
</reference>
<dbReference type="Proteomes" id="UP000681794">
    <property type="component" value="Chromosome"/>
</dbReference>
<dbReference type="EMBL" id="CP076544">
    <property type="protein sequence ID" value="QWS33447.1"/>
    <property type="molecule type" value="Genomic_DNA"/>
</dbReference>
<gene>
    <name evidence="1" type="ORF">KM842_14615</name>
</gene>
<protein>
    <submittedName>
        <fullName evidence="1">Uncharacterized protein</fullName>
    </submittedName>
</protein>
<name>A0ACD1E3B1_9MICO</name>
<evidence type="ECO:0000313" key="1">
    <source>
        <dbReference type="EMBL" id="QWS33447.1"/>
    </source>
</evidence>